<name>A0A8S1NEF9_PARPR</name>
<dbReference type="InterPro" id="IPR047153">
    <property type="entry name" value="TRIM45/56/19-like"/>
</dbReference>
<dbReference type="OMA" id="FADIHKE"/>
<dbReference type="CDD" id="cd19756">
    <property type="entry name" value="Bbox2"/>
    <property type="match status" value="1"/>
</dbReference>
<organism evidence="5 6">
    <name type="scientific">Paramecium primaurelia</name>
    <dbReference type="NCBI Taxonomy" id="5886"/>
    <lineage>
        <taxon>Eukaryota</taxon>
        <taxon>Sar</taxon>
        <taxon>Alveolata</taxon>
        <taxon>Ciliophora</taxon>
        <taxon>Intramacronucleata</taxon>
        <taxon>Oligohymenophorea</taxon>
        <taxon>Peniculida</taxon>
        <taxon>Parameciidae</taxon>
        <taxon>Paramecium</taxon>
    </lineage>
</organism>
<keyword evidence="4" id="KW-0175">Coiled coil</keyword>
<keyword evidence="3" id="KW-0862">Zinc</keyword>
<evidence type="ECO:0008006" key="7">
    <source>
        <dbReference type="Google" id="ProtNLM"/>
    </source>
</evidence>
<evidence type="ECO:0000313" key="6">
    <source>
        <dbReference type="Proteomes" id="UP000688137"/>
    </source>
</evidence>
<evidence type="ECO:0000256" key="1">
    <source>
        <dbReference type="ARBA" id="ARBA00022723"/>
    </source>
</evidence>
<gene>
    <name evidence="5" type="ORF">PPRIM_AZ9-3.1.T0820040</name>
</gene>
<evidence type="ECO:0000313" key="5">
    <source>
        <dbReference type="EMBL" id="CAD8088706.1"/>
    </source>
</evidence>
<keyword evidence="1" id="KW-0479">Metal-binding</keyword>
<reference evidence="5" key="1">
    <citation type="submission" date="2021-01" db="EMBL/GenBank/DDBJ databases">
        <authorList>
            <consortium name="Genoscope - CEA"/>
            <person name="William W."/>
        </authorList>
    </citation>
    <scope>NUCLEOTIDE SEQUENCE</scope>
</reference>
<feature type="coiled-coil region" evidence="4">
    <location>
        <begin position="176"/>
        <end position="235"/>
    </location>
</feature>
<dbReference type="PANTHER" id="PTHR25462:SF296">
    <property type="entry name" value="MEIOTIC P26, ISOFORM F"/>
    <property type="match status" value="1"/>
</dbReference>
<keyword evidence="6" id="KW-1185">Reference proteome</keyword>
<dbReference type="AlphaFoldDB" id="A0A8S1NEF9"/>
<dbReference type="PANTHER" id="PTHR25462">
    <property type="entry name" value="BONUS, ISOFORM C-RELATED"/>
    <property type="match status" value="1"/>
</dbReference>
<accession>A0A8S1NEF9</accession>
<dbReference type="PROSITE" id="PS00518">
    <property type="entry name" value="ZF_RING_1"/>
    <property type="match status" value="1"/>
</dbReference>
<dbReference type="EMBL" id="CAJJDM010000085">
    <property type="protein sequence ID" value="CAD8088706.1"/>
    <property type="molecule type" value="Genomic_DNA"/>
</dbReference>
<proteinExistence type="predicted"/>
<dbReference type="InterPro" id="IPR017907">
    <property type="entry name" value="Znf_RING_CS"/>
</dbReference>
<evidence type="ECO:0000256" key="2">
    <source>
        <dbReference type="ARBA" id="ARBA00022771"/>
    </source>
</evidence>
<evidence type="ECO:0000256" key="3">
    <source>
        <dbReference type="ARBA" id="ARBA00022833"/>
    </source>
</evidence>
<dbReference type="Proteomes" id="UP000688137">
    <property type="component" value="Unassembled WGS sequence"/>
</dbReference>
<sequence>MSEEEIVACDQCKQVPDNYLSLNCNHCFCLICMAQNFLKGGRIFKLEGTDNIHYICTVCEKDTPLDDGSVSVVESICHQLIQTSLEKVREDQNQIKEDKPLQQSQTIIQPIPQPKCDIHTKEDATLFCFTCENKCFCIKCLLRHDNKTHEIQNVNSCLKRLKSKMNDATHTIGASLELMQLQLKRVQDQDSTLQEEMDYLIQRVQEQFQSLYQVIQNKEKEILTQLDNLKEIQEQQTEKMLNDIQMKINSLIQLRSDFENIGLSESLQPSVSILNYYSGCKQIMQKVIGQMSFSDIFSTVKYFPDNDQFFRYDEFELKMQNLKAQIDRFFNQQRSVSQHEKLSRITQKSAIIDQLYLSQRCHTQMDESTDSFKSHQVSTYSKINTPINNQRNLQAKVDEIKQLYSDRVKTQQKLQKQQENSLNNIQRSFSELASFKKQTALSALRLQQGLFDSRVTKKLQQSQQQQIQESQQVQK</sequence>
<dbReference type="GO" id="GO:0008270">
    <property type="term" value="F:zinc ion binding"/>
    <property type="evidence" value="ECO:0007669"/>
    <property type="project" value="UniProtKB-KW"/>
</dbReference>
<evidence type="ECO:0000256" key="4">
    <source>
        <dbReference type="SAM" id="Coils"/>
    </source>
</evidence>
<protein>
    <recommendedName>
        <fullName evidence="7">B box-type domain-containing protein</fullName>
    </recommendedName>
</protein>
<comment type="caution">
    <text evidence="5">The sequence shown here is derived from an EMBL/GenBank/DDBJ whole genome shotgun (WGS) entry which is preliminary data.</text>
</comment>
<keyword evidence="2" id="KW-0863">Zinc-finger</keyword>